<dbReference type="SUPFAM" id="SSF46689">
    <property type="entry name" value="Homeodomain-like"/>
    <property type="match status" value="1"/>
</dbReference>
<dbReference type="EMBL" id="JAPTZU010000005">
    <property type="protein sequence ID" value="MCZ2688025.1"/>
    <property type="molecule type" value="Genomic_DNA"/>
</dbReference>
<evidence type="ECO:0000256" key="1">
    <source>
        <dbReference type="ARBA" id="ARBA00023015"/>
    </source>
</evidence>
<reference evidence="7 8" key="3">
    <citation type="submission" date="2020-05" db="EMBL/GenBank/DDBJ databases">
        <title>FDA dAtabase for Regulatory Grade micrObial Sequences (FDA-ARGOS): Supporting development and validation of Infectious Disease Dx tests.</title>
        <authorList>
            <person name="Bojja K."/>
            <person name="Kessler A."/>
            <person name="Tallon L."/>
            <person name="Sadzewicz L."/>
            <person name="Zhao X."/>
            <person name="Vavikolanu K."/>
            <person name="Mehta A."/>
            <person name="Aluvathingal J."/>
            <person name="Nadendla S."/>
            <person name="Myers T."/>
            <person name="Yan Y."/>
            <person name="Sichtig H."/>
        </authorList>
    </citation>
    <scope>NUCLEOTIDE SEQUENCE [LARGE SCALE GENOMIC DNA]</scope>
    <source>
        <strain evidence="7 8">FDAARGOS_763</strain>
    </source>
</reference>
<dbReference type="Proteomes" id="UP001079672">
    <property type="component" value="Unassembled WGS sequence"/>
</dbReference>
<reference evidence="5" key="1">
    <citation type="book" date="2014" name="THE 24TH EUROPEAN CONGRESS OF CLINICAL MICROBIOLOGY AND INFECTIOUS DISEASES" publisher="ECCMID 2014" city="Barcelona, Spain">
        <title>Identification of resistance genes in three multidrug-resistant Bacteroides fragilis isolates by whole genome sequencing.</title>
        <editorList>
            <person name="Unknown"/>
            <person name="A."/>
        </editorList>
        <authorList>
            <person name="Sydenham T.V."/>
            <person name="Hasman H."/>
            <person name="Wang M."/>
            <person name="Soki J."/>
            <person name="Nagy E."/>
            <person name="Justesen U.S."/>
        </authorList>
    </citation>
    <scope>NUCLEOTIDE SEQUENCE</scope>
    <source>
        <strain evidence="5">DCMOUH0018B</strain>
    </source>
</reference>
<keyword evidence="2" id="KW-0238">DNA-binding</keyword>
<dbReference type="Pfam" id="PF12833">
    <property type="entry name" value="HTH_18"/>
    <property type="match status" value="1"/>
</dbReference>
<dbReference type="SMART" id="SM00342">
    <property type="entry name" value="HTH_ARAC"/>
    <property type="match status" value="1"/>
</dbReference>
<reference evidence="6" key="4">
    <citation type="submission" date="2022-12" db="EMBL/GenBank/DDBJ databases">
        <title>Development of a Multilocus Sequence Typing Scheme for Bacteroides fragilis Based on Whole Genome Sequencing Data and Clinical Application.</title>
        <authorList>
            <person name="Nielsen F.D."/>
            <person name="Justesen U.S."/>
        </authorList>
    </citation>
    <scope>NUCLEOTIDE SEQUENCE</scope>
    <source>
        <strain evidence="6">BF_AM_ODE_DK_2015_4</strain>
    </source>
</reference>
<organism evidence="5">
    <name type="scientific">Bacteroides fragilis</name>
    <dbReference type="NCBI Taxonomy" id="817"/>
    <lineage>
        <taxon>Bacteria</taxon>
        <taxon>Pseudomonadati</taxon>
        <taxon>Bacteroidota</taxon>
        <taxon>Bacteroidia</taxon>
        <taxon>Bacteroidales</taxon>
        <taxon>Bacteroidaceae</taxon>
        <taxon>Bacteroides</taxon>
    </lineage>
</organism>
<dbReference type="InterPro" id="IPR037923">
    <property type="entry name" value="HTH-like"/>
</dbReference>
<dbReference type="GO" id="GO:0043565">
    <property type="term" value="F:sequence-specific DNA binding"/>
    <property type="evidence" value="ECO:0007669"/>
    <property type="project" value="InterPro"/>
</dbReference>
<dbReference type="PROSITE" id="PS01124">
    <property type="entry name" value="HTH_ARAC_FAMILY_2"/>
    <property type="match status" value="1"/>
</dbReference>
<gene>
    <name evidence="5" type="ORF">EE52_0213150</name>
    <name evidence="7" type="ORF">FOC69_21065</name>
    <name evidence="6" type="ORF">O1433_11015</name>
</gene>
<keyword evidence="3" id="KW-0804">Transcription</keyword>
<dbReference type="GeneID" id="99672850"/>
<reference evidence="5" key="2">
    <citation type="submission" date="2014-07" db="EMBL/GenBank/DDBJ databases">
        <title>Genetics and epidemiology of antimicrobial resistance in B. fragilis group.</title>
        <authorList>
            <person name="Sydenham T.V."/>
            <person name="Hasman H."/>
            <person name="Kemp M."/>
            <person name="Justesen U.S."/>
        </authorList>
    </citation>
    <scope>NUCLEOTIDE SEQUENCE [LARGE SCALE GENOMIC DNA]</scope>
    <source>
        <strain evidence="5">DCMOUH0018B</strain>
    </source>
</reference>
<evidence type="ECO:0000313" key="6">
    <source>
        <dbReference type="EMBL" id="MCZ2688025.1"/>
    </source>
</evidence>
<dbReference type="AlphaFoldDB" id="A0A0I9S8A3"/>
<name>A0A0I9S8A3_BACFG</name>
<dbReference type="EMBL" id="JMZZ02000152">
    <property type="protein sequence ID" value="KFX74233.1"/>
    <property type="molecule type" value="Genomic_DNA"/>
</dbReference>
<dbReference type="PANTHER" id="PTHR43280:SF32">
    <property type="entry name" value="TRANSCRIPTIONAL REGULATORY PROTEIN"/>
    <property type="match status" value="1"/>
</dbReference>
<evidence type="ECO:0000313" key="8">
    <source>
        <dbReference type="Proteomes" id="UP000501467"/>
    </source>
</evidence>
<evidence type="ECO:0000256" key="3">
    <source>
        <dbReference type="ARBA" id="ARBA00023163"/>
    </source>
</evidence>
<evidence type="ECO:0000256" key="2">
    <source>
        <dbReference type="ARBA" id="ARBA00023125"/>
    </source>
</evidence>
<accession>A0A0I9S8A3</accession>
<dbReference type="Proteomes" id="UP000501467">
    <property type="component" value="Chromosome"/>
</dbReference>
<proteinExistence type="predicted"/>
<dbReference type="RefSeq" id="WP_005782765.1">
    <property type="nucleotide sequence ID" value="NZ_CABJEQ010000004.1"/>
</dbReference>
<sequence length="283" mass="32516">MEKSNPLTLTLDQPFVAGTDDFAPFYNRLHKLNCAIILYCRSGHATLAIDLKKYEITPNTQVVLLPGSVITLEEKSEDLQISFFASHIEMFREACIRFEPSFFRFLKEKPCYTLPPEFTAPINGLLHATGAIFADTDHRFRNQIARNHLQSFLLDVYDKVHRLFTHKEIEGGNRPNELFHKFVTLVHEHCCSQRDVVFYADRLCISTKYLTSICRSLMGGSAKKVIDDFTALEIKVLLQSTDLSIQEIADRLSFPDQSYLGRYFKRHEGVSPMEYRARLAGIK</sequence>
<dbReference type="PANTHER" id="PTHR43280">
    <property type="entry name" value="ARAC-FAMILY TRANSCRIPTIONAL REGULATOR"/>
    <property type="match status" value="1"/>
</dbReference>
<keyword evidence="1" id="KW-0805">Transcription regulation</keyword>
<feature type="domain" description="HTH araC/xylS-type" evidence="4">
    <location>
        <begin position="180"/>
        <end position="278"/>
    </location>
</feature>
<dbReference type="EMBL" id="CP054003">
    <property type="protein sequence ID" value="QKH86705.1"/>
    <property type="molecule type" value="Genomic_DNA"/>
</dbReference>
<evidence type="ECO:0000313" key="5">
    <source>
        <dbReference type="EMBL" id="KFX74233.1"/>
    </source>
</evidence>
<protein>
    <submittedName>
        <fullName evidence="5">AraC family transcriptional regulator</fullName>
    </submittedName>
    <submittedName>
        <fullName evidence="6">Helix-turn-helix domain-containing protein</fullName>
    </submittedName>
</protein>
<dbReference type="SUPFAM" id="SSF51215">
    <property type="entry name" value="Regulatory protein AraC"/>
    <property type="match status" value="1"/>
</dbReference>
<dbReference type="InterPro" id="IPR018060">
    <property type="entry name" value="HTH_AraC"/>
</dbReference>
<dbReference type="Gene3D" id="1.10.10.60">
    <property type="entry name" value="Homeodomain-like"/>
    <property type="match status" value="1"/>
</dbReference>
<evidence type="ECO:0000313" key="7">
    <source>
        <dbReference type="EMBL" id="QKH86705.1"/>
    </source>
</evidence>
<dbReference type="GO" id="GO:0003700">
    <property type="term" value="F:DNA-binding transcription factor activity"/>
    <property type="evidence" value="ECO:0007669"/>
    <property type="project" value="InterPro"/>
</dbReference>
<dbReference type="InterPro" id="IPR009057">
    <property type="entry name" value="Homeodomain-like_sf"/>
</dbReference>
<dbReference type="PATRIC" id="fig|817.53.peg.2723"/>
<evidence type="ECO:0000259" key="4">
    <source>
        <dbReference type="PROSITE" id="PS01124"/>
    </source>
</evidence>